<keyword evidence="4" id="KW-0720">Serine protease</keyword>
<organism evidence="6 7">
    <name type="scientific">Candidatus Dojkabacteria bacterium</name>
    <dbReference type="NCBI Taxonomy" id="2099670"/>
    <lineage>
        <taxon>Bacteria</taxon>
        <taxon>Candidatus Dojkabacteria</taxon>
    </lineage>
</organism>
<evidence type="ECO:0000256" key="1">
    <source>
        <dbReference type="ARBA" id="ARBA00008683"/>
    </source>
</evidence>
<evidence type="ECO:0000256" key="3">
    <source>
        <dbReference type="ARBA" id="ARBA00022801"/>
    </source>
</evidence>
<dbReference type="InterPro" id="IPR047272">
    <property type="entry name" value="S49_SppA_C"/>
</dbReference>
<proteinExistence type="inferred from homology"/>
<comment type="similarity">
    <text evidence="1">Belongs to the peptidase S49 family.</text>
</comment>
<dbReference type="SUPFAM" id="SSF52096">
    <property type="entry name" value="ClpP/crotonase"/>
    <property type="match status" value="1"/>
</dbReference>
<dbReference type="PANTHER" id="PTHR42987">
    <property type="entry name" value="PEPTIDASE S49"/>
    <property type="match status" value="1"/>
</dbReference>
<gene>
    <name evidence="6" type="primary">sppA</name>
    <name evidence="6" type="ORF">KC675_04095</name>
</gene>
<accession>A0A955I9M6</accession>
<dbReference type="GO" id="GO:0006508">
    <property type="term" value="P:proteolysis"/>
    <property type="evidence" value="ECO:0007669"/>
    <property type="project" value="UniProtKB-KW"/>
</dbReference>
<keyword evidence="2" id="KW-0645">Protease</keyword>
<dbReference type="InterPro" id="IPR029045">
    <property type="entry name" value="ClpP/crotonase-like_dom_sf"/>
</dbReference>
<comment type="caution">
    <text evidence="6">The sequence shown here is derived from an EMBL/GenBank/DDBJ whole genome shotgun (WGS) entry which is preliminary data.</text>
</comment>
<evidence type="ECO:0000256" key="2">
    <source>
        <dbReference type="ARBA" id="ARBA00022670"/>
    </source>
</evidence>
<dbReference type="GO" id="GO:0008236">
    <property type="term" value="F:serine-type peptidase activity"/>
    <property type="evidence" value="ECO:0007669"/>
    <property type="project" value="UniProtKB-KW"/>
</dbReference>
<evidence type="ECO:0000256" key="4">
    <source>
        <dbReference type="ARBA" id="ARBA00022825"/>
    </source>
</evidence>
<dbReference type="Gene3D" id="3.90.226.10">
    <property type="entry name" value="2-enoyl-CoA Hydratase, Chain A, domain 1"/>
    <property type="match status" value="2"/>
</dbReference>
<evidence type="ECO:0000313" key="6">
    <source>
        <dbReference type="EMBL" id="MCA9380331.1"/>
    </source>
</evidence>
<dbReference type="EMBL" id="JAGQLL010000048">
    <property type="protein sequence ID" value="MCA9380331.1"/>
    <property type="molecule type" value="Genomic_DNA"/>
</dbReference>
<dbReference type="InterPro" id="IPR004635">
    <property type="entry name" value="Pept_S49_SppA"/>
</dbReference>
<feature type="domain" description="Peptidase S49" evidence="5">
    <location>
        <begin position="122"/>
        <end position="274"/>
    </location>
</feature>
<name>A0A955I9M6_9BACT</name>
<dbReference type="PANTHER" id="PTHR42987:SF7">
    <property type="entry name" value="SIGNAL PEPTIDE PEPTIDASE SPPA-RELATED"/>
    <property type="match status" value="1"/>
</dbReference>
<keyword evidence="3" id="KW-0378">Hydrolase</keyword>
<reference evidence="6" key="1">
    <citation type="submission" date="2020-04" db="EMBL/GenBank/DDBJ databases">
        <authorList>
            <person name="Zhang T."/>
        </authorList>
    </citation>
    <scope>NUCLEOTIDE SEQUENCE</scope>
    <source>
        <strain evidence="6">HKST-UBA15</strain>
    </source>
</reference>
<dbReference type="InterPro" id="IPR002142">
    <property type="entry name" value="Peptidase_S49"/>
</dbReference>
<evidence type="ECO:0000313" key="7">
    <source>
        <dbReference type="Proteomes" id="UP000745577"/>
    </source>
</evidence>
<protein>
    <submittedName>
        <fullName evidence="6">Signal peptide peptidase SppA</fullName>
    </submittedName>
</protein>
<sequence length="322" mass="35547">MKSNKVILFLIIFSFFALLICCCVFMFTLSSVPAYENDYSTQVVKSGDEMQNVAIIEINGIISSQKQIDLWGNETPDMASEIINQIDQAQNDDDVKALLLKVNTPGGEAYASKLIHNQLVEFKESGKPLVALMQDTAASGGYMVSVPADEIVASEITTTGSIGVIVTGTDFEELYKKLGIKEFTVINSEGDMKVLENLEDKESESYKILQEILDDVYNDFVEMVANGRSMSKAEVIELADGRIYSGKQAKDLGLVDELGEEKEAFDLVASLANIDNPNFIKYENDGNPFSLYSMSLKKILFPELSAVESKKPGLSVQYLMKI</sequence>
<dbReference type="Pfam" id="PF01343">
    <property type="entry name" value="Peptidase_S49"/>
    <property type="match status" value="1"/>
</dbReference>
<dbReference type="Proteomes" id="UP000745577">
    <property type="component" value="Unassembled WGS sequence"/>
</dbReference>
<dbReference type="NCBIfam" id="TIGR00706">
    <property type="entry name" value="SppA_dom"/>
    <property type="match status" value="1"/>
</dbReference>
<dbReference type="AlphaFoldDB" id="A0A955I9M6"/>
<reference evidence="6" key="2">
    <citation type="journal article" date="2021" name="Microbiome">
        <title>Successional dynamics and alternative stable states in a saline activated sludge microbial community over 9 years.</title>
        <authorList>
            <person name="Wang Y."/>
            <person name="Ye J."/>
            <person name="Ju F."/>
            <person name="Liu L."/>
            <person name="Boyd J.A."/>
            <person name="Deng Y."/>
            <person name="Parks D.H."/>
            <person name="Jiang X."/>
            <person name="Yin X."/>
            <person name="Woodcroft B.J."/>
            <person name="Tyson G.W."/>
            <person name="Hugenholtz P."/>
            <person name="Polz M.F."/>
            <person name="Zhang T."/>
        </authorList>
    </citation>
    <scope>NUCLEOTIDE SEQUENCE</scope>
    <source>
        <strain evidence="6">HKST-UBA15</strain>
    </source>
</reference>
<dbReference type="CDD" id="cd07023">
    <property type="entry name" value="S49_Sppa_N_C"/>
    <property type="match status" value="1"/>
</dbReference>
<evidence type="ECO:0000259" key="5">
    <source>
        <dbReference type="Pfam" id="PF01343"/>
    </source>
</evidence>